<dbReference type="EMBL" id="JARKIE010000215">
    <property type="protein sequence ID" value="KAJ7665606.1"/>
    <property type="molecule type" value="Genomic_DNA"/>
</dbReference>
<name>A0AAD7CZ53_MYCRO</name>
<organism evidence="1 2">
    <name type="scientific">Mycena rosella</name>
    <name type="common">Pink bonnet</name>
    <name type="synonym">Agaricus rosellus</name>
    <dbReference type="NCBI Taxonomy" id="1033263"/>
    <lineage>
        <taxon>Eukaryota</taxon>
        <taxon>Fungi</taxon>
        <taxon>Dikarya</taxon>
        <taxon>Basidiomycota</taxon>
        <taxon>Agaricomycotina</taxon>
        <taxon>Agaricomycetes</taxon>
        <taxon>Agaricomycetidae</taxon>
        <taxon>Agaricales</taxon>
        <taxon>Marasmiineae</taxon>
        <taxon>Mycenaceae</taxon>
        <taxon>Mycena</taxon>
    </lineage>
</organism>
<sequence>MFLLRSQAREMAALGASALARASRYLPPIHYSPMQWNTLRDYAQFALEEAPVAGVLLPERLRDLENLAHELRLVSYSLDICASPHDALLVERLEDYLDNAQAAELFDTEGLLAEISPGGALLG</sequence>
<comment type="caution">
    <text evidence="1">The sequence shown here is derived from an EMBL/GenBank/DDBJ whole genome shotgun (WGS) entry which is preliminary data.</text>
</comment>
<accession>A0AAD7CZ53</accession>
<dbReference type="Proteomes" id="UP001221757">
    <property type="component" value="Unassembled WGS sequence"/>
</dbReference>
<proteinExistence type="predicted"/>
<protein>
    <submittedName>
        <fullName evidence="1">Uncharacterized protein</fullName>
    </submittedName>
</protein>
<dbReference type="AlphaFoldDB" id="A0AAD7CZ53"/>
<evidence type="ECO:0000313" key="1">
    <source>
        <dbReference type="EMBL" id="KAJ7665606.1"/>
    </source>
</evidence>
<gene>
    <name evidence="1" type="ORF">B0H17DRAFT_1090688</name>
</gene>
<reference evidence="1" key="1">
    <citation type="submission" date="2023-03" db="EMBL/GenBank/DDBJ databases">
        <title>Massive genome expansion in bonnet fungi (Mycena s.s.) driven by repeated elements and novel gene families across ecological guilds.</title>
        <authorList>
            <consortium name="Lawrence Berkeley National Laboratory"/>
            <person name="Harder C.B."/>
            <person name="Miyauchi S."/>
            <person name="Viragh M."/>
            <person name="Kuo A."/>
            <person name="Thoen E."/>
            <person name="Andreopoulos B."/>
            <person name="Lu D."/>
            <person name="Skrede I."/>
            <person name="Drula E."/>
            <person name="Henrissat B."/>
            <person name="Morin E."/>
            <person name="Kohler A."/>
            <person name="Barry K."/>
            <person name="LaButti K."/>
            <person name="Morin E."/>
            <person name="Salamov A."/>
            <person name="Lipzen A."/>
            <person name="Mereny Z."/>
            <person name="Hegedus B."/>
            <person name="Baldrian P."/>
            <person name="Stursova M."/>
            <person name="Weitz H."/>
            <person name="Taylor A."/>
            <person name="Grigoriev I.V."/>
            <person name="Nagy L.G."/>
            <person name="Martin F."/>
            <person name="Kauserud H."/>
        </authorList>
    </citation>
    <scope>NUCLEOTIDE SEQUENCE</scope>
    <source>
        <strain evidence="1">CBHHK067</strain>
    </source>
</reference>
<keyword evidence="2" id="KW-1185">Reference proteome</keyword>
<evidence type="ECO:0000313" key="2">
    <source>
        <dbReference type="Proteomes" id="UP001221757"/>
    </source>
</evidence>